<dbReference type="EMBL" id="DYXM01000142">
    <property type="protein sequence ID" value="HJE90858.1"/>
    <property type="molecule type" value="Genomic_DNA"/>
</dbReference>
<dbReference type="InterPro" id="IPR039261">
    <property type="entry name" value="FNR_nucleotide-bd"/>
</dbReference>
<proteinExistence type="predicted"/>
<dbReference type="RefSeq" id="WP_303912252.1">
    <property type="nucleotide sequence ID" value="NZ_DYXM01000142.1"/>
</dbReference>
<dbReference type="InterPro" id="IPR017927">
    <property type="entry name" value="FAD-bd_FR_type"/>
</dbReference>
<dbReference type="AlphaFoldDB" id="A0A921JYG3"/>
<dbReference type="PANTHER" id="PTHR30157">
    <property type="entry name" value="FERRIC REDUCTASE, NADPH-DEPENDENT"/>
    <property type="match status" value="1"/>
</dbReference>
<dbReference type="CDD" id="cd06193">
    <property type="entry name" value="siderophore_interacting"/>
    <property type="match status" value="1"/>
</dbReference>
<dbReference type="PANTHER" id="PTHR30157:SF0">
    <property type="entry name" value="NADPH-DEPENDENT FERRIC-CHELATE REDUCTASE"/>
    <property type="match status" value="1"/>
</dbReference>
<accession>A0A921JYG3</accession>
<comment type="caution">
    <text evidence="2">The sequence shown here is derived from an EMBL/GenBank/DDBJ whole genome shotgun (WGS) entry which is preliminary data.</text>
</comment>
<dbReference type="Proteomes" id="UP000776650">
    <property type="component" value="Unassembled WGS sequence"/>
</dbReference>
<dbReference type="Pfam" id="PF08021">
    <property type="entry name" value="FAD_binding_9"/>
    <property type="match status" value="1"/>
</dbReference>
<dbReference type="SUPFAM" id="SSF63380">
    <property type="entry name" value="Riboflavin synthase domain-like"/>
    <property type="match status" value="1"/>
</dbReference>
<dbReference type="GO" id="GO:0016491">
    <property type="term" value="F:oxidoreductase activity"/>
    <property type="evidence" value="ECO:0007669"/>
    <property type="project" value="InterPro"/>
</dbReference>
<dbReference type="InterPro" id="IPR039374">
    <property type="entry name" value="SIP_fam"/>
</dbReference>
<reference evidence="2" key="1">
    <citation type="journal article" date="2021" name="PeerJ">
        <title>Extensive microbial diversity within the chicken gut microbiome revealed by metagenomics and culture.</title>
        <authorList>
            <person name="Gilroy R."/>
            <person name="Ravi A."/>
            <person name="Getino M."/>
            <person name="Pursley I."/>
            <person name="Horton D.L."/>
            <person name="Alikhan N.F."/>
            <person name="Baker D."/>
            <person name="Gharbi K."/>
            <person name="Hall N."/>
            <person name="Watson M."/>
            <person name="Adriaenssens E.M."/>
            <person name="Foster-Nyarko E."/>
            <person name="Jarju S."/>
            <person name="Secka A."/>
            <person name="Antonio M."/>
            <person name="Oren A."/>
            <person name="Chaudhuri R.R."/>
            <person name="La Ragione R."/>
            <person name="Hildebrand F."/>
            <person name="Pallen M.J."/>
        </authorList>
    </citation>
    <scope>NUCLEOTIDE SEQUENCE</scope>
    <source>
        <strain evidence="2">ChiGjej1B1-18357</strain>
    </source>
</reference>
<evidence type="ECO:0000259" key="1">
    <source>
        <dbReference type="PROSITE" id="PS51384"/>
    </source>
</evidence>
<dbReference type="Gene3D" id="3.40.50.80">
    <property type="entry name" value="Nucleotide-binding domain of ferredoxin-NADP reductase (FNR) module"/>
    <property type="match status" value="1"/>
</dbReference>
<dbReference type="InterPro" id="IPR013113">
    <property type="entry name" value="SIP_FAD-bd"/>
</dbReference>
<evidence type="ECO:0000313" key="2">
    <source>
        <dbReference type="EMBL" id="HJE90858.1"/>
    </source>
</evidence>
<reference evidence="2" key="2">
    <citation type="submission" date="2021-09" db="EMBL/GenBank/DDBJ databases">
        <authorList>
            <person name="Gilroy R."/>
        </authorList>
    </citation>
    <scope>NUCLEOTIDE SEQUENCE</scope>
    <source>
        <strain evidence="2">ChiGjej1B1-18357</strain>
    </source>
</reference>
<dbReference type="Pfam" id="PF04954">
    <property type="entry name" value="SIP"/>
    <property type="match status" value="1"/>
</dbReference>
<organism evidence="2 3">
    <name type="scientific">Dietzia timorensis</name>
    <dbReference type="NCBI Taxonomy" id="499555"/>
    <lineage>
        <taxon>Bacteria</taxon>
        <taxon>Bacillati</taxon>
        <taxon>Actinomycetota</taxon>
        <taxon>Actinomycetes</taxon>
        <taxon>Mycobacteriales</taxon>
        <taxon>Dietziaceae</taxon>
        <taxon>Dietzia</taxon>
    </lineage>
</organism>
<dbReference type="InterPro" id="IPR017938">
    <property type="entry name" value="Riboflavin_synthase-like_b-brl"/>
</dbReference>
<name>A0A921JYG3_9ACTN</name>
<feature type="domain" description="FAD-binding FR-type" evidence="1">
    <location>
        <begin position="7"/>
        <end position="149"/>
    </location>
</feature>
<dbReference type="Gene3D" id="2.40.30.10">
    <property type="entry name" value="Translation factors"/>
    <property type="match status" value="1"/>
</dbReference>
<gene>
    <name evidence="2" type="ORF">K8V11_07605</name>
</gene>
<sequence>MSEPQDRPSYRLFHTTVDAIDTSRPSMVRVQVVGDCLQHFGRAGLDQRIKVLFPPYDEGAGEHLPMPDLGPEDFPDDSGMINLYRDSRAMETPPTWRTYTVRRIDPDGEWLQIDFVLHGTTSPSARWLNSLSVGDPVTIIGPDERSKRSRGGIEWKPGGASTILIAGDETALPAVAAIAESGTIPDGADVCIVVEAPDTADLDDFEADPSWTVHRLARSAGENPGEAMERQVRDFLAGKPEFLGDRQAATQAVETADADETLWDTADDVDAGGHYAWLAGEAGAVTRLRRHLVKELGVDKRAVSFMGYWKLGKAAAG</sequence>
<protein>
    <submittedName>
        <fullName evidence="2">Siderophore-interacting protein</fullName>
    </submittedName>
</protein>
<evidence type="ECO:0000313" key="3">
    <source>
        <dbReference type="Proteomes" id="UP000776650"/>
    </source>
</evidence>
<dbReference type="PROSITE" id="PS51384">
    <property type="entry name" value="FAD_FR"/>
    <property type="match status" value="1"/>
</dbReference>
<dbReference type="InterPro" id="IPR007037">
    <property type="entry name" value="SIP_rossman_dom"/>
</dbReference>